<dbReference type="Proteomes" id="UP001150924">
    <property type="component" value="Unassembled WGS sequence"/>
</dbReference>
<dbReference type="Pfam" id="PF13360">
    <property type="entry name" value="PQQ_2"/>
    <property type="match status" value="2"/>
</dbReference>
<name>A0A9X3EM79_9BACT</name>
<proteinExistence type="predicted"/>
<feature type="domain" description="Pyrrolo-quinoline quinone repeat" evidence="2">
    <location>
        <begin position="215"/>
        <end position="391"/>
    </location>
</feature>
<keyword evidence="4" id="KW-1185">Reference proteome</keyword>
<dbReference type="AlphaFoldDB" id="A0A9X3EM79"/>
<sequence length="470" mass="51031">MPEKTGPDDQAAAPPSALAPGPGARVALDVRGRGVVALPDRVVVLDDDFRHLRGFDPVTGAELWRVQAQPEARGEHTLYAVGDRVLLYAGPDLVAVDARRGELVATHSARAYNGGDSHCRLDITHGFAARGRRWTVDDPALTACATACTCTRRLFRCDTGAPIGKPFDGSEIHLHDELEQSASMMCVGAPNLLGRIGGKYLLGVRTRPDAYEAIAVDGEGKVLWRRPELSAAVEPYRRFDGDGAADACWSIDGTSMVAWTCSTGQIRWRAQFPGEAHQFSSEAHVVAPGLLLVRRHSESELQVELRDVATGKQRWRRTLPPDRVALAPGEDTDVLAFAQTTTYVWLDLHKGATLREHTLAKDQSLTRDPASDGYIRLGGSEVALLSRDGEVLQTVPKDTPGIEWLGAGFVAGRQERRFTVLRRPDFAPALTVEGGWLVEDSSAALGPAAVVLREQRGQDEPLRIVVLRAD</sequence>
<dbReference type="Gene3D" id="2.130.10.10">
    <property type="entry name" value="YVTN repeat-like/Quinoprotein amine dehydrogenase"/>
    <property type="match status" value="2"/>
</dbReference>
<dbReference type="InterPro" id="IPR002372">
    <property type="entry name" value="PQQ_rpt_dom"/>
</dbReference>
<evidence type="ECO:0000313" key="3">
    <source>
        <dbReference type="EMBL" id="MCY1006608.1"/>
    </source>
</evidence>
<feature type="domain" description="Pyrrolo-quinoline quinone repeat" evidence="2">
    <location>
        <begin position="31"/>
        <end position="120"/>
    </location>
</feature>
<accession>A0A9X3EM79</accession>
<organism evidence="3 4">
    <name type="scientific">Nannocystis pusilla</name>
    <dbReference type="NCBI Taxonomy" id="889268"/>
    <lineage>
        <taxon>Bacteria</taxon>
        <taxon>Pseudomonadati</taxon>
        <taxon>Myxococcota</taxon>
        <taxon>Polyangia</taxon>
        <taxon>Nannocystales</taxon>
        <taxon>Nannocystaceae</taxon>
        <taxon>Nannocystis</taxon>
    </lineage>
</organism>
<feature type="region of interest" description="Disordered" evidence="1">
    <location>
        <begin position="1"/>
        <end position="22"/>
    </location>
</feature>
<dbReference type="InterPro" id="IPR015943">
    <property type="entry name" value="WD40/YVTN_repeat-like_dom_sf"/>
</dbReference>
<dbReference type="SUPFAM" id="SSF50998">
    <property type="entry name" value="Quinoprotein alcohol dehydrogenase-like"/>
    <property type="match status" value="1"/>
</dbReference>
<evidence type="ECO:0000259" key="2">
    <source>
        <dbReference type="Pfam" id="PF13360"/>
    </source>
</evidence>
<dbReference type="RefSeq" id="WP_267768884.1">
    <property type="nucleotide sequence ID" value="NZ_JAPNKE010000002.1"/>
</dbReference>
<feature type="compositionally biased region" description="Low complexity" evidence="1">
    <location>
        <begin position="11"/>
        <end position="22"/>
    </location>
</feature>
<evidence type="ECO:0000313" key="4">
    <source>
        <dbReference type="Proteomes" id="UP001150924"/>
    </source>
</evidence>
<gene>
    <name evidence="3" type="ORF">OV079_13810</name>
</gene>
<dbReference type="InterPro" id="IPR011047">
    <property type="entry name" value="Quinoprotein_ADH-like_sf"/>
</dbReference>
<dbReference type="EMBL" id="JAPNKE010000002">
    <property type="protein sequence ID" value="MCY1006608.1"/>
    <property type="molecule type" value="Genomic_DNA"/>
</dbReference>
<evidence type="ECO:0000256" key="1">
    <source>
        <dbReference type="SAM" id="MobiDB-lite"/>
    </source>
</evidence>
<comment type="caution">
    <text evidence="3">The sequence shown here is derived from an EMBL/GenBank/DDBJ whole genome shotgun (WGS) entry which is preliminary data.</text>
</comment>
<reference evidence="3" key="1">
    <citation type="submission" date="2022-11" db="EMBL/GenBank/DDBJ databases">
        <title>Minimal conservation of predation-associated metabolite biosynthetic gene clusters underscores biosynthetic potential of Myxococcota including descriptions for ten novel species: Archangium lansinium sp. nov., Myxococcus landrumus sp. nov., Nannocystis bai.</title>
        <authorList>
            <person name="Ahearne A."/>
            <person name="Stevens C."/>
            <person name="Phillips K."/>
        </authorList>
    </citation>
    <scope>NUCLEOTIDE SEQUENCE</scope>
    <source>
        <strain evidence="3">Na p29</strain>
    </source>
</reference>
<protein>
    <submittedName>
        <fullName evidence="3">PQQ-binding-like beta-propeller repeat protein</fullName>
    </submittedName>
</protein>